<feature type="transmembrane region" description="Helical" evidence="1">
    <location>
        <begin position="37"/>
        <end position="62"/>
    </location>
</feature>
<protein>
    <submittedName>
        <fullName evidence="2">Uncharacterized protein</fullName>
    </submittedName>
</protein>
<keyword evidence="1" id="KW-1133">Transmembrane helix</keyword>
<reference evidence="2 3" key="1">
    <citation type="submission" date="2019-02" db="EMBL/GenBank/DDBJ databases">
        <title>Deep-cultivation of Planctomycetes and their phenomic and genomic characterization uncovers novel biology.</title>
        <authorList>
            <person name="Wiegand S."/>
            <person name="Jogler M."/>
            <person name="Boedeker C."/>
            <person name="Pinto D."/>
            <person name="Vollmers J."/>
            <person name="Rivas-Marin E."/>
            <person name="Kohn T."/>
            <person name="Peeters S.H."/>
            <person name="Heuer A."/>
            <person name="Rast P."/>
            <person name="Oberbeckmann S."/>
            <person name="Bunk B."/>
            <person name="Jeske O."/>
            <person name="Meyerdierks A."/>
            <person name="Storesund J.E."/>
            <person name="Kallscheuer N."/>
            <person name="Luecker S."/>
            <person name="Lage O.M."/>
            <person name="Pohl T."/>
            <person name="Merkel B.J."/>
            <person name="Hornburger P."/>
            <person name="Mueller R.-W."/>
            <person name="Bruemmer F."/>
            <person name="Labrenz M."/>
            <person name="Spormann A.M."/>
            <person name="Op Den Camp H."/>
            <person name="Overmann J."/>
            <person name="Amann R."/>
            <person name="Jetten M.S.M."/>
            <person name="Mascher T."/>
            <person name="Medema M.H."/>
            <person name="Devos D.P."/>
            <person name="Kaster A.-K."/>
            <person name="Ovreas L."/>
            <person name="Rohde M."/>
            <person name="Galperin M.Y."/>
            <person name="Jogler C."/>
        </authorList>
    </citation>
    <scope>NUCLEOTIDE SEQUENCE [LARGE SCALE GENOMIC DNA]</scope>
    <source>
        <strain evidence="2 3">CA13</strain>
    </source>
</reference>
<sequence>MNEKEPYVPIADRLNQDVWHDNFVPKYSALSNVRPSLLVLVGVWMLFAPTAIGSACFALSTLVGSDDLGVRLILLFSSVAWSVLIFAILLKQTKRYLDRDGAGDSVDCDSVDCDSVDCDSVDCDSVDCDSVDGDA</sequence>
<evidence type="ECO:0000313" key="3">
    <source>
        <dbReference type="Proteomes" id="UP000315010"/>
    </source>
</evidence>
<organism evidence="2 3">
    <name type="scientific">Novipirellula herctigrandis</name>
    <dbReference type="NCBI Taxonomy" id="2527986"/>
    <lineage>
        <taxon>Bacteria</taxon>
        <taxon>Pseudomonadati</taxon>
        <taxon>Planctomycetota</taxon>
        <taxon>Planctomycetia</taxon>
        <taxon>Pirellulales</taxon>
        <taxon>Pirellulaceae</taxon>
        <taxon>Novipirellula</taxon>
    </lineage>
</organism>
<keyword evidence="3" id="KW-1185">Reference proteome</keyword>
<dbReference type="EMBL" id="SJPJ01000001">
    <property type="protein sequence ID" value="TWT79476.1"/>
    <property type="molecule type" value="Genomic_DNA"/>
</dbReference>
<keyword evidence="1" id="KW-0472">Membrane</keyword>
<dbReference type="AlphaFoldDB" id="A0A5C5YXH9"/>
<name>A0A5C5YXH9_9BACT</name>
<keyword evidence="1" id="KW-0812">Transmembrane</keyword>
<comment type="caution">
    <text evidence="2">The sequence shown here is derived from an EMBL/GenBank/DDBJ whole genome shotgun (WGS) entry which is preliminary data.</text>
</comment>
<evidence type="ECO:0000313" key="2">
    <source>
        <dbReference type="EMBL" id="TWT79476.1"/>
    </source>
</evidence>
<proteinExistence type="predicted"/>
<evidence type="ECO:0000256" key="1">
    <source>
        <dbReference type="SAM" id="Phobius"/>
    </source>
</evidence>
<accession>A0A5C5YXH9</accession>
<gene>
    <name evidence="2" type="ORF">CA13_08770</name>
</gene>
<dbReference type="Proteomes" id="UP000315010">
    <property type="component" value="Unassembled WGS sequence"/>
</dbReference>
<feature type="transmembrane region" description="Helical" evidence="1">
    <location>
        <begin position="68"/>
        <end position="90"/>
    </location>
</feature>